<proteinExistence type="inferred from homology"/>
<name>A0A9W8RWK1_9HYPO</name>
<dbReference type="PROSITE" id="PS50850">
    <property type="entry name" value="MFS"/>
    <property type="match status" value="1"/>
</dbReference>
<sequence>MSTTTAIQLEAFGNGTTYESNAASNTGSNLRPTRAGLAENASSNHQNEADDPALEASRIADSTVPDGGYGWVVIIACATVAWWVIGLSYVWGVYQRALVEKNVGSPLALSFCGSLSPALMATVGMLVSRMLRTFGTRKLSFVGIILMALSLIGASFVTDHLVGLIFLPGVPLGLGMSGCFMSFSVAPAQYFSRKRGLANGIVYAGGGFGGAIMSIATDSLIEKYSVEWAFRITGLLIAATGLPAAWLIQERTPLATTGIVDWRLFRQANFAILFFAAGIGIFPLLVPPYFLPLYSRSMGLGTSTGAGLLAGFSFSSAVGRIMSGYLCDILGPLNTLGAFFLGNALTMLALWPASTTLAPLAVFAVLNGLMNGGFFSSMPTVVGNVFGSTRVSTAMGMVIAGWVAGYLFGSPIAGFLLESYGGADEGLSPYRPAMFYAGSMSTIATILTAILRLRINKKFLAKV</sequence>
<feature type="transmembrane region" description="Helical" evidence="4">
    <location>
        <begin position="103"/>
        <end position="127"/>
    </location>
</feature>
<dbReference type="GO" id="GO:0016020">
    <property type="term" value="C:membrane"/>
    <property type="evidence" value="ECO:0007669"/>
    <property type="project" value="UniProtKB-SubCell"/>
</dbReference>
<feature type="transmembrane region" description="Helical" evidence="4">
    <location>
        <begin position="68"/>
        <end position="91"/>
    </location>
</feature>
<feature type="transmembrane region" description="Helical" evidence="4">
    <location>
        <begin position="298"/>
        <end position="318"/>
    </location>
</feature>
<evidence type="ECO:0000256" key="2">
    <source>
        <dbReference type="ARBA" id="ARBA00006727"/>
    </source>
</evidence>
<evidence type="ECO:0000256" key="4">
    <source>
        <dbReference type="SAM" id="Phobius"/>
    </source>
</evidence>
<keyword evidence="7" id="KW-1185">Reference proteome</keyword>
<dbReference type="InterPro" id="IPR050327">
    <property type="entry name" value="Proton-linked_MCT"/>
</dbReference>
<accession>A0A9W8RWK1</accession>
<protein>
    <recommendedName>
        <fullName evidence="5">Major facilitator superfamily (MFS) profile domain-containing protein</fullName>
    </recommendedName>
</protein>
<evidence type="ECO:0000256" key="3">
    <source>
        <dbReference type="ARBA" id="ARBA00023180"/>
    </source>
</evidence>
<keyword evidence="4" id="KW-0472">Membrane</keyword>
<feature type="transmembrane region" description="Helical" evidence="4">
    <location>
        <begin position="164"/>
        <end position="185"/>
    </location>
</feature>
<feature type="transmembrane region" description="Helical" evidence="4">
    <location>
        <begin position="357"/>
        <end position="382"/>
    </location>
</feature>
<feature type="domain" description="Major facilitator superfamily (MFS) profile" evidence="5">
    <location>
        <begin position="264"/>
        <end position="463"/>
    </location>
</feature>
<reference evidence="6" key="1">
    <citation type="submission" date="2022-09" db="EMBL/GenBank/DDBJ databases">
        <title>Fusarium specimens isolated from Avocado Roots.</title>
        <authorList>
            <person name="Stajich J."/>
            <person name="Roper C."/>
            <person name="Heimlech-Rivalta G."/>
        </authorList>
    </citation>
    <scope>NUCLEOTIDE SEQUENCE</scope>
    <source>
        <strain evidence="6">CF00136</strain>
    </source>
</reference>
<comment type="similarity">
    <text evidence="2">Belongs to the major facilitator superfamily. Monocarboxylate porter (TC 2.A.1.13) family.</text>
</comment>
<dbReference type="InterPro" id="IPR036259">
    <property type="entry name" value="MFS_trans_sf"/>
</dbReference>
<feature type="transmembrane region" description="Helical" evidence="4">
    <location>
        <begin position="433"/>
        <end position="453"/>
    </location>
</feature>
<evidence type="ECO:0000313" key="7">
    <source>
        <dbReference type="Proteomes" id="UP001152049"/>
    </source>
</evidence>
<keyword evidence="3" id="KW-0325">Glycoprotein</keyword>
<dbReference type="GO" id="GO:0022857">
    <property type="term" value="F:transmembrane transporter activity"/>
    <property type="evidence" value="ECO:0007669"/>
    <property type="project" value="InterPro"/>
</dbReference>
<dbReference type="PANTHER" id="PTHR11360:SF305">
    <property type="entry name" value="MAJOR FACILITATOR SUPERFAMILY (MFS) PROFILE DOMAIN-CONTAINING PROTEIN"/>
    <property type="match status" value="1"/>
</dbReference>
<dbReference type="InterPro" id="IPR020846">
    <property type="entry name" value="MFS_dom"/>
</dbReference>
<feature type="transmembrane region" description="Helical" evidence="4">
    <location>
        <begin position="197"/>
        <end position="216"/>
    </location>
</feature>
<organism evidence="6 7">
    <name type="scientific">Fusarium torreyae</name>
    <dbReference type="NCBI Taxonomy" id="1237075"/>
    <lineage>
        <taxon>Eukaryota</taxon>
        <taxon>Fungi</taxon>
        <taxon>Dikarya</taxon>
        <taxon>Ascomycota</taxon>
        <taxon>Pezizomycotina</taxon>
        <taxon>Sordariomycetes</taxon>
        <taxon>Hypocreomycetidae</taxon>
        <taxon>Hypocreales</taxon>
        <taxon>Nectriaceae</taxon>
        <taxon>Fusarium</taxon>
    </lineage>
</organism>
<dbReference type="PANTHER" id="PTHR11360">
    <property type="entry name" value="MONOCARBOXYLATE TRANSPORTER"/>
    <property type="match status" value="1"/>
</dbReference>
<dbReference type="OrthoDB" id="6499973at2759"/>
<evidence type="ECO:0000256" key="1">
    <source>
        <dbReference type="ARBA" id="ARBA00004141"/>
    </source>
</evidence>
<dbReference type="EMBL" id="JAOQAZ010000019">
    <property type="protein sequence ID" value="KAJ4255976.1"/>
    <property type="molecule type" value="Genomic_DNA"/>
</dbReference>
<feature type="transmembrane region" description="Helical" evidence="4">
    <location>
        <begin position="330"/>
        <end position="351"/>
    </location>
</feature>
<keyword evidence="4" id="KW-0812">Transmembrane</keyword>
<dbReference type="InterPro" id="IPR011701">
    <property type="entry name" value="MFS"/>
</dbReference>
<dbReference type="Pfam" id="PF07690">
    <property type="entry name" value="MFS_1"/>
    <property type="match status" value="1"/>
</dbReference>
<dbReference type="AlphaFoldDB" id="A0A9W8RWK1"/>
<dbReference type="SUPFAM" id="SSF103473">
    <property type="entry name" value="MFS general substrate transporter"/>
    <property type="match status" value="1"/>
</dbReference>
<gene>
    <name evidence="6" type="ORF">NW762_009050</name>
</gene>
<feature type="transmembrane region" description="Helical" evidence="4">
    <location>
        <begin position="268"/>
        <end position="286"/>
    </location>
</feature>
<feature type="transmembrane region" description="Helical" evidence="4">
    <location>
        <begin position="228"/>
        <end position="248"/>
    </location>
</feature>
<dbReference type="Proteomes" id="UP001152049">
    <property type="component" value="Unassembled WGS sequence"/>
</dbReference>
<dbReference type="Gene3D" id="1.20.1250.20">
    <property type="entry name" value="MFS general substrate transporter like domains"/>
    <property type="match status" value="2"/>
</dbReference>
<feature type="transmembrane region" description="Helical" evidence="4">
    <location>
        <begin position="394"/>
        <end position="413"/>
    </location>
</feature>
<evidence type="ECO:0000259" key="5">
    <source>
        <dbReference type="PROSITE" id="PS50850"/>
    </source>
</evidence>
<feature type="transmembrane region" description="Helical" evidence="4">
    <location>
        <begin position="139"/>
        <end position="158"/>
    </location>
</feature>
<comment type="caution">
    <text evidence="6">The sequence shown here is derived from an EMBL/GenBank/DDBJ whole genome shotgun (WGS) entry which is preliminary data.</text>
</comment>
<evidence type="ECO:0000313" key="6">
    <source>
        <dbReference type="EMBL" id="KAJ4255976.1"/>
    </source>
</evidence>
<keyword evidence="4" id="KW-1133">Transmembrane helix</keyword>
<comment type="subcellular location">
    <subcellularLocation>
        <location evidence="1">Membrane</location>
        <topology evidence="1">Multi-pass membrane protein</topology>
    </subcellularLocation>
</comment>